<evidence type="ECO:0000256" key="1">
    <source>
        <dbReference type="ARBA" id="ARBA00023110"/>
    </source>
</evidence>
<dbReference type="EC" id="5.2.1.8" evidence="3"/>
<keyword evidence="6" id="KW-1185">Reference proteome</keyword>
<comment type="catalytic activity">
    <reaction evidence="3">
        <text>[protein]-peptidylproline (omega=180) = [protein]-peptidylproline (omega=0)</text>
        <dbReference type="Rhea" id="RHEA:16237"/>
        <dbReference type="Rhea" id="RHEA-COMP:10747"/>
        <dbReference type="Rhea" id="RHEA-COMP:10748"/>
        <dbReference type="ChEBI" id="CHEBI:83833"/>
        <dbReference type="ChEBI" id="CHEBI:83834"/>
        <dbReference type="EC" id="5.2.1.8"/>
    </reaction>
</comment>
<comment type="similarity">
    <text evidence="3">Belongs to the cyclophilin-type PPIase family.</text>
</comment>
<gene>
    <name evidence="5" type="ORF">H8K52_11850</name>
</gene>
<comment type="function">
    <text evidence="3">PPIases accelerate the folding of proteins. It catalyzes the cis-trans isomerization of proline imidic peptide bonds in oligopeptides.</text>
</comment>
<dbReference type="GO" id="GO:0016853">
    <property type="term" value="F:isomerase activity"/>
    <property type="evidence" value="ECO:0007669"/>
    <property type="project" value="UniProtKB-KW"/>
</dbReference>
<reference evidence="5 6" key="1">
    <citation type="submission" date="2020-08" db="EMBL/GenBank/DDBJ databases">
        <title>Novel species isolated from subtropical streams in China.</title>
        <authorList>
            <person name="Lu H."/>
        </authorList>
    </citation>
    <scope>NUCLEOTIDE SEQUENCE [LARGE SCALE GENOMIC DNA]</scope>
    <source>
        <strain evidence="5 6">KACC 16656</strain>
    </source>
</reference>
<dbReference type="EMBL" id="JACOFW010000012">
    <property type="protein sequence ID" value="MBC3808038.1"/>
    <property type="molecule type" value="Genomic_DNA"/>
</dbReference>
<keyword evidence="1 3" id="KW-0697">Rotamase</keyword>
<dbReference type="PROSITE" id="PS50072">
    <property type="entry name" value="CSA_PPIASE_2"/>
    <property type="match status" value="1"/>
</dbReference>
<evidence type="ECO:0000259" key="4">
    <source>
        <dbReference type="PROSITE" id="PS50072"/>
    </source>
</evidence>
<feature type="domain" description="PPIase cyclophilin-type" evidence="4">
    <location>
        <begin position="66"/>
        <end position="217"/>
    </location>
</feature>
<dbReference type="PRINTS" id="PR00153">
    <property type="entry name" value="CSAPPISMRASE"/>
</dbReference>
<dbReference type="SUPFAM" id="SSF50891">
    <property type="entry name" value="Cyclophilin-like"/>
    <property type="match status" value="1"/>
</dbReference>
<evidence type="ECO:0000256" key="2">
    <source>
        <dbReference type="ARBA" id="ARBA00023235"/>
    </source>
</evidence>
<name>A0ABR6X516_9BURK</name>
<dbReference type="InterPro" id="IPR002130">
    <property type="entry name" value="Cyclophilin-type_PPIase_dom"/>
</dbReference>
<dbReference type="Proteomes" id="UP000648257">
    <property type="component" value="Unassembled WGS sequence"/>
</dbReference>
<dbReference type="Gene3D" id="2.40.100.10">
    <property type="entry name" value="Cyclophilin-like"/>
    <property type="match status" value="1"/>
</dbReference>
<evidence type="ECO:0000256" key="3">
    <source>
        <dbReference type="RuleBase" id="RU363019"/>
    </source>
</evidence>
<organism evidence="5 6">
    <name type="scientific">Undibacterium seohonense</name>
    <dbReference type="NCBI Taxonomy" id="1344950"/>
    <lineage>
        <taxon>Bacteria</taxon>
        <taxon>Pseudomonadati</taxon>
        <taxon>Pseudomonadota</taxon>
        <taxon>Betaproteobacteria</taxon>
        <taxon>Burkholderiales</taxon>
        <taxon>Oxalobacteraceae</taxon>
        <taxon>Undibacterium</taxon>
    </lineage>
</organism>
<dbReference type="InterPro" id="IPR044665">
    <property type="entry name" value="E_coli_cyclophilin_A-like"/>
</dbReference>
<evidence type="ECO:0000313" key="5">
    <source>
        <dbReference type="EMBL" id="MBC3808038.1"/>
    </source>
</evidence>
<comment type="caution">
    <text evidence="5">The sequence shown here is derived from an EMBL/GenBank/DDBJ whole genome shotgun (WGS) entry which is preliminary data.</text>
</comment>
<accession>A0ABR6X516</accession>
<dbReference type="PANTHER" id="PTHR43246">
    <property type="entry name" value="PEPTIDYL-PROLYL CIS-TRANS ISOMERASE CYP38, CHLOROPLASTIC"/>
    <property type="match status" value="1"/>
</dbReference>
<protein>
    <recommendedName>
        <fullName evidence="3">Peptidyl-prolyl cis-trans isomerase</fullName>
        <shortName evidence="3">PPIase</shortName>
        <ecNumber evidence="3">5.2.1.8</ecNumber>
    </recommendedName>
</protein>
<keyword evidence="2 3" id="KW-0413">Isomerase</keyword>
<dbReference type="InterPro" id="IPR029000">
    <property type="entry name" value="Cyclophilin-like_dom_sf"/>
</dbReference>
<proteinExistence type="inferred from homology"/>
<sequence>MGINLSHPGCLKITELTGSTATQKVFSCKLVGVGSVPVIITDGNKNSLYTGNLTIPLAAQPQVTMNTSLGNIVIELNPAKAPITVDNFLNYVESGFYVNKIFHRVIKNFMIQGGGFTADLSQPATQAPIKLEAGNGLSNLRGTIAMARTSVFDSATSQFFINAVDNKSFDAVDGYAAFGKVLSGLDVVDKIQAVPTTTRSGLNDVPVNNILINTMLQTK</sequence>
<evidence type="ECO:0000313" key="6">
    <source>
        <dbReference type="Proteomes" id="UP000648257"/>
    </source>
</evidence>
<dbReference type="Pfam" id="PF00160">
    <property type="entry name" value="Pro_isomerase"/>
    <property type="match status" value="1"/>
</dbReference>